<name>A0A0W0R4I8_9GAMM</name>
<reference evidence="3 5" key="2">
    <citation type="submission" date="2018-12" db="EMBL/GenBank/DDBJ databases">
        <authorList>
            <consortium name="Pathogen Informatics"/>
        </authorList>
    </citation>
    <scope>NUCLEOTIDE SEQUENCE [LARGE SCALE GENOMIC DNA]</scope>
    <source>
        <strain evidence="3 5">NCTC12735</strain>
        <plasmid evidence="5">29</plasmid>
    </source>
</reference>
<evidence type="ECO:0000256" key="1">
    <source>
        <dbReference type="SAM" id="MobiDB-lite"/>
    </source>
</evidence>
<dbReference type="PATRIC" id="fig|45056.6.peg.634"/>
<dbReference type="Proteomes" id="UP000281170">
    <property type="component" value="Plasmid 29"/>
</dbReference>
<protein>
    <submittedName>
        <fullName evidence="2">Uncharacterized protein</fullName>
    </submittedName>
</protein>
<sequence length="830" mass="90386">MPSELLARQNIAQAVYMDYVVKLAATQARMTTDLAFDPQGRVLMEVNLQPEDYAQIVAQINVKLGEQFDVSKTGLQDALGRNVSPKATVSLDCADELKSKFIETLRSRLTTAGAKDPQAIIDAYEKQAKGSIIALQQEFHFHLSLATRVYQKAAPQKFDDKEDELAKAHQVAANRVNLLVMDAYAKALQKATKNGVLDLATLNKEFDKARKAILPQAHKILREEIIRHTGVIIDLKAIDKVKRGTDKKDSLKHVAEGLTATSNDLIHTDSKLGLATFISGSENTSHDRAIGKIADRQIATFQFKAGTVGEKTSSRMQTRVASLDVKKGVSAEEAIEDIKNKLKTIATDNNFSNRLETIQGKPKAFVYNLHTAINHTLGDMGGNLQTQGLERILQGVHKYNAEQNKDGVLCFLQNISVNGFGDTLGYDTRNAVRKEATLMAEISMLHTLYDSSPDQQKEMRDVFAKYKKFLDNPQRPAYFSQSEEGQAAIAQIQQIKAQWLAGPVAGDSIVDNAKASLKQLMANNKHFSHENAKLVQTLSILVEEASIAGCKSGNERAQAISGRVVLFDALGSNPDAFGPEGQALAAALKKMASGGDSQTNAVKLNSILHSIYNAHGLQLSSSLVSLLDQGASAKVEASGQGIYSTNKAEENASLMTNLHQSKAGSMQAHKDLIPEMINASEAQPKSVWQRMSGVLGKAGAAILSVVTLGILPLAVKIYSELDNRARKQEQKISEERLVDHYTKMKDSNYAAIEENIHSSDASVLGKLDGVQPALRQAAAHDHDDSDQELKVPLLSETAQVTRRRTPSPALSDASTSTSEDESTVPYTLLK</sequence>
<reference evidence="2 4" key="1">
    <citation type="submission" date="2015-11" db="EMBL/GenBank/DDBJ databases">
        <title>Identification of large and diverse effector repertoires of 38 Legionella species.</title>
        <authorList>
            <person name="Burstein D."/>
            <person name="Amaro F."/>
            <person name="Zusman T."/>
            <person name="Lifshitz Z."/>
            <person name="Cohen O."/>
            <person name="Gilbert J.A."/>
            <person name="Pupko T."/>
            <person name="Shuman H.A."/>
            <person name="Segal G."/>
        </authorList>
    </citation>
    <scope>NUCLEOTIDE SEQUENCE [LARGE SCALE GENOMIC DNA]</scope>
    <source>
        <strain evidence="2 4">1762-AUS-E</strain>
    </source>
</reference>
<dbReference type="EMBL" id="LNKA01000001">
    <property type="protein sequence ID" value="KTC65954.1"/>
    <property type="molecule type" value="Genomic_DNA"/>
</dbReference>
<feature type="region of interest" description="Disordered" evidence="1">
    <location>
        <begin position="777"/>
        <end position="830"/>
    </location>
</feature>
<gene>
    <name evidence="2" type="ORF">Lade_0612</name>
    <name evidence="3" type="ORF">NCTC12735_01927</name>
</gene>
<feature type="compositionally biased region" description="Basic and acidic residues" evidence="1">
    <location>
        <begin position="778"/>
        <end position="789"/>
    </location>
</feature>
<evidence type="ECO:0000313" key="3">
    <source>
        <dbReference type="EMBL" id="VEH86278.1"/>
    </source>
</evidence>
<dbReference type="OrthoDB" id="5650266at2"/>
<geneLocation type="plasmid" evidence="3 5">
    <name>29</name>
</geneLocation>
<dbReference type="EMBL" id="LR134438">
    <property type="protein sequence ID" value="VEH86278.1"/>
    <property type="molecule type" value="Genomic_DNA"/>
</dbReference>
<dbReference type="Proteomes" id="UP000054859">
    <property type="component" value="Unassembled WGS sequence"/>
</dbReference>
<organism evidence="2 4">
    <name type="scientific">Legionella adelaidensis</name>
    <dbReference type="NCBI Taxonomy" id="45056"/>
    <lineage>
        <taxon>Bacteria</taxon>
        <taxon>Pseudomonadati</taxon>
        <taxon>Pseudomonadota</taxon>
        <taxon>Gammaproteobacteria</taxon>
        <taxon>Legionellales</taxon>
        <taxon>Legionellaceae</taxon>
        <taxon>Legionella</taxon>
    </lineage>
</organism>
<evidence type="ECO:0000313" key="4">
    <source>
        <dbReference type="Proteomes" id="UP000054859"/>
    </source>
</evidence>
<keyword evidence="3" id="KW-0614">Plasmid</keyword>
<dbReference type="AlphaFoldDB" id="A0A0W0R4I8"/>
<dbReference type="RefSeq" id="WP_058461674.1">
    <property type="nucleotide sequence ID" value="NZ_CAAAHS010000004.1"/>
</dbReference>
<proteinExistence type="predicted"/>
<evidence type="ECO:0000313" key="2">
    <source>
        <dbReference type="EMBL" id="KTC65954.1"/>
    </source>
</evidence>
<accession>A0A0W0R4I8</accession>
<evidence type="ECO:0000313" key="5">
    <source>
        <dbReference type="Proteomes" id="UP000281170"/>
    </source>
</evidence>
<dbReference type="KEGG" id="ladl:NCTC12735_01927"/>
<dbReference type="STRING" id="45056.Lade_0612"/>
<keyword evidence="4" id="KW-1185">Reference proteome</keyword>